<evidence type="ECO:0000256" key="1">
    <source>
        <dbReference type="ARBA" id="ARBA00002056"/>
    </source>
</evidence>
<proteinExistence type="inferred from homology"/>
<comment type="similarity">
    <text evidence="2">Belongs to the LpxB family.</text>
</comment>
<keyword evidence="9" id="KW-0443">Lipid metabolism</keyword>
<keyword evidence="8" id="KW-0808">Transferase</keyword>
<dbReference type="OrthoDB" id="9801642at2"/>
<comment type="caution">
    <text evidence="12">The sequence shown here is derived from an EMBL/GenBank/DDBJ whole genome shotgun (WGS) entry which is preliminary data.</text>
</comment>
<evidence type="ECO:0000256" key="3">
    <source>
        <dbReference type="ARBA" id="ARBA00012687"/>
    </source>
</evidence>
<keyword evidence="5" id="KW-0444">Lipid biosynthesis</keyword>
<dbReference type="EC" id="2.4.1.182" evidence="3 11"/>
<dbReference type="GO" id="GO:0005543">
    <property type="term" value="F:phospholipid binding"/>
    <property type="evidence" value="ECO:0007669"/>
    <property type="project" value="TreeGrafter"/>
</dbReference>
<accession>A0A2S5R9F4</accession>
<evidence type="ECO:0000256" key="9">
    <source>
        <dbReference type="ARBA" id="ARBA00023098"/>
    </source>
</evidence>
<dbReference type="InterPro" id="IPR003835">
    <property type="entry name" value="Glyco_trans_19"/>
</dbReference>
<evidence type="ECO:0000256" key="2">
    <source>
        <dbReference type="ARBA" id="ARBA00007868"/>
    </source>
</evidence>
<evidence type="ECO:0000256" key="4">
    <source>
        <dbReference type="ARBA" id="ARBA00020902"/>
    </source>
</evidence>
<evidence type="ECO:0000256" key="5">
    <source>
        <dbReference type="ARBA" id="ARBA00022516"/>
    </source>
</evidence>
<keyword evidence="6" id="KW-0441">Lipid A biosynthesis</keyword>
<keyword evidence="7" id="KW-0328">Glycosyltransferase</keyword>
<comment type="catalytic activity">
    <reaction evidence="10">
        <text>a lipid X + a UDP-2-N,3-O-bis[(3R)-3-hydroxyacyl]-alpha-D-glucosamine = a lipid A disaccharide + UDP + H(+)</text>
        <dbReference type="Rhea" id="RHEA:67828"/>
        <dbReference type="ChEBI" id="CHEBI:15378"/>
        <dbReference type="ChEBI" id="CHEBI:58223"/>
        <dbReference type="ChEBI" id="CHEBI:137748"/>
        <dbReference type="ChEBI" id="CHEBI:176338"/>
        <dbReference type="ChEBI" id="CHEBI:176343"/>
        <dbReference type="EC" id="2.4.1.182"/>
    </reaction>
</comment>
<evidence type="ECO:0000313" key="13">
    <source>
        <dbReference type="Proteomes" id="UP000239425"/>
    </source>
</evidence>
<dbReference type="PANTHER" id="PTHR30372">
    <property type="entry name" value="LIPID-A-DISACCHARIDE SYNTHASE"/>
    <property type="match status" value="1"/>
</dbReference>
<dbReference type="GO" id="GO:0009245">
    <property type="term" value="P:lipid A biosynthetic process"/>
    <property type="evidence" value="ECO:0007669"/>
    <property type="project" value="UniProtKB-UniRule"/>
</dbReference>
<sequence length="388" mass="43724">MPASSNPLLWIIVGEPSGDALASVILTALKDKYPNIICQGVAGPLTEHAGEFVSLFPYTDLCHMGVGSVLRNSVSLMRRYRQTIDVMHHQRPNLLLTIDCPDFSLRVSQAVSALTQRVHCVAPSVWAWRKRRAQTLRKKTDYLLHLFEFERHFFPQIPCFWVGHPLADQEPPNQTLFWLSYPELSSLYPLVCILPGSRVQEIQRCWPIFKQSVETLKQNEKNLQAVVVTLPEHVKIFKQEGYITVTNPLLKNSVFANASAALACSGTVTLELALHKTPMVIGYKVSPFLAWMLRRLVTTPYAGLVNILAQEMVAPEYLQNNFTSQNITKALKSLLYTSPEINSCHYFEKIWSNVKTPQGFAATSAQVLARILGIVENASYRKELETVT</sequence>
<comment type="function">
    <text evidence="1">Condensation of UDP-2,3-diacylglucosamine and 2,3-diacylglucosamine-1-phosphate to form lipid A disaccharide, a precursor of lipid A, a phosphorylated glycolipid that anchors the lipopolysaccharide to the outer membrane of the cell.</text>
</comment>
<dbReference type="PANTHER" id="PTHR30372:SF4">
    <property type="entry name" value="LIPID-A-DISACCHARIDE SYNTHASE, MITOCHONDRIAL-RELATED"/>
    <property type="match status" value="1"/>
</dbReference>
<evidence type="ECO:0000256" key="11">
    <source>
        <dbReference type="NCBIfam" id="TIGR00215"/>
    </source>
</evidence>
<gene>
    <name evidence="12" type="ORF">HCUR_00491</name>
</gene>
<dbReference type="GO" id="GO:0016020">
    <property type="term" value="C:membrane"/>
    <property type="evidence" value="ECO:0007669"/>
    <property type="project" value="GOC"/>
</dbReference>
<reference evidence="12 13" key="1">
    <citation type="submission" date="2017-11" db="EMBL/GenBank/DDBJ databases">
        <title>Comparative genomic analysis of Holospora spp., intranuclear symbionts of paramecia.</title>
        <authorList>
            <person name="Garushyants S.K."/>
            <person name="Beliavskaya A."/>
            <person name="Malko D.B."/>
            <person name="Logacheva M.D."/>
            <person name="Rautian M.S."/>
            <person name="Gelfand M.S."/>
        </authorList>
    </citation>
    <scope>NUCLEOTIDE SEQUENCE [LARGE SCALE GENOMIC DNA]</scope>
    <source>
        <strain evidence="13">02AZ16</strain>
    </source>
</reference>
<dbReference type="NCBIfam" id="TIGR00215">
    <property type="entry name" value="lpxB"/>
    <property type="match status" value="1"/>
</dbReference>
<evidence type="ECO:0000256" key="6">
    <source>
        <dbReference type="ARBA" id="ARBA00022556"/>
    </source>
</evidence>
<evidence type="ECO:0000256" key="10">
    <source>
        <dbReference type="ARBA" id="ARBA00048975"/>
    </source>
</evidence>
<evidence type="ECO:0000256" key="8">
    <source>
        <dbReference type="ARBA" id="ARBA00022679"/>
    </source>
</evidence>
<dbReference type="Pfam" id="PF02684">
    <property type="entry name" value="LpxB"/>
    <property type="match status" value="1"/>
</dbReference>
<protein>
    <recommendedName>
        <fullName evidence="4 11">Lipid-A-disaccharide synthase</fullName>
        <ecNumber evidence="3 11">2.4.1.182</ecNumber>
    </recommendedName>
</protein>
<dbReference type="AlphaFoldDB" id="A0A2S5R9F4"/>
<keyword evidence="13" id="KW-1185">Reference proteome</keyword>
<evidence type="ECO:0000313" key="12">
    <source>
        <dbReference type="EMBL" id="PPE03956.1"/>
    </source>
</evidence>
<dbReference type="EMBL" id="PHHC01000079">
    <property type="protein sequence ID" value="PPE03956.1"/>
    <property type="molecule type" value="Genomic_DNA"/>
</dbReference>
<dbReference type="RefSeq" id="WP_104206584.1">
    <property type="nucleotide sequence ID" value="NZ_PHHC01000079.1"/>
</dbReference>
<dbReference type="GO" id="GO:0008915">
    <property type="term" value="F:lipid-A-disaccharide synthase activity"/>
    <property type="evidence" value="ECO:0007669"/>
    <property type="project" value="UniProtKB-UniRule"/>
</dbReference>
<dbReference type="Proteomes" id="UP000239425">
    <property type="component" value="Unassembled WGS sequence"/>
</dbReference>
<organism evidence="12 13">
    <name type="scientific">Holospora curviuscula</name>
    <dbReference type="NCBI Taxonomy" id="1082868"/>
    <lineage>
        <taxon>Bacteria</taxon>
        <taxon>Pseudomonadati</taxon>
        <taxon>Pseudomonadota</taxon>
        <taxon>Alphaproteobacteria</taxon>
        <taxon>Holosporales</taxon>
        <taxon>Holosporaceae</taxon>
        <taxon>Holospora</taxon>
    </lineage>
</organism>
<dbReference type="SUPFAM" id="SSF53756">
    <property type="entry name" value="UDP-Glycosyltransferase/glycogen phosphorylase"/>
    <property type="match status" value="1"/>
</dbReference>
<evidence type="ECO:0000256" key="7">
    <source>
        <dbReference type="ARBA" id="ARBA00022676"/>
    </source>
</evidence>
<name>A0A2S5R9F4_9PROT</name>